<gene>
    <name evidence="2" type="ORF">H9872_02190</name>
</gene>
<dbReference type="EMBL" id="JAHLFQ010000041">
    <property type="protein sequence ID" value="MBU3803555.1"/>
    <property type="molecule type" value="Genomic_DNA"/>
</dbReference>
<evidence type="ECO:0000256" key="1">
    <source>
        <dbReference type="SAM" id="Phobius"/>
    </source>
</evidence>
<reference evidence="2" key="2">
    <citation type="submission" date="2021-04" db="EMBL/GenBank/DDBJ databases">
        <authorList>
            <person name="Gilroy R."/>
        </authorList>
    </citation>
    <scope>NUCLEOTIDE SEQUENCE</scope>
    <source>
        <strain evidence="2">B5-657</strain>
    </source>
</reference>
<accession>A0A9E2NK40</accession>
<keyword evidence="1" id="KW-0812">Transmembrane</keyword>
<evidence type="ECO:0000313" key="2">
    <source>
        <dbReference type="EMBL" id="MBU3803555.1"/>
    </source>
</evidence>
<reference evidence="2" key="1">
    <citation type="journal article" date="2021" name="PeerJ">
        <title>Extensive microbial diversity within the chicken gut microbiome revealed by metagenomics and culture.</title>
        <authorList>
            <person name="Gilroy R."/>
            <person name="Ravi A."/>
            <person name="Getino M."/>
            <person name="Pursley I."/>
            <person name="Horton D.L."/>
            <person name="Alikhan N.F."/>
            <person name="Baker D."/>
            <person name="Gharbi K."/>
            <person name="Hall N."/>
            <person name="Watson M."/>
            <person name="Adriaenssens E.M."/>
            <person name="Foster-Nyarko E."/>
            <person name="Jarju S."/>
            <person name="Secka A."/>
            <person name="Antonio M."/>
            <person name="Oren A."/>
            <person name="Chaudhuri R.R."/>
            <person name="La Ragione R."/>
            <person name="Hildebrand F."/>
            <person name="Pallen M.J."/>
        </authorList>
    </citation>
    <scope>NUCLEOTIDE SEQUENCE</scope>
    <source>
        <strain evidence="2">B5-657</strain>
    </source>
</reference>
<keyword evidence="1" id="KW-0472">Membrane</keyword>
<keyword evidence="1" id="KW-1133">Transmembrane helix</keyword>
<feature type="transmembrane region" description="Helical" evidence="1">
    <location>
        <begin position="48"/>
        <end position="67"/>
    </location>
</feature>
<dbReference type="InterPro" id="IPR021205">
    <property type="entry name" value="Lanti_perm_SpaE/MutE/EpiE-like"/>
</dbReference>
<feature type="transmembrane region" description="Helical" evidence="1">
    <location>
        <begin position="184"/>
        <end position="202"/>
    </location>
</feature>
<feature type="transmembrane region" description="Helical" evidence="1">
    <location>
        <begin position="132"/>
        <end position="148"/>
    </location>
</feature>
<organism evidence="2 3">
    <name type="scientific">Candidatus Cellulosilyticum pullistercoris</name>
    <dbReference type="NCBI Taxonomy" id="2838521"/>
    <lineage>
        <taxon>Bacteria</taxon>
        <taxon>Bacillati</taxon>
        <taxon>Bacillota</taxon>
        <taxon>Clostridia</taxon>
        <taxon>Lachnospirales</taxon>
        <taxon>Cellulosilyticaceae</taxon>
        <taxon>Cellulosilyticum</taxon>
    </lineage>
</organism>
<dbReference type="AlphaFoldDB" id="A0A9E2NK40"/>
<sequence length="242" mass="27488">MLNYVKAEILKQKGSFNHKIIWLVPTVIIALAIVLMGSSYTFSGAYNWWYILFLPFTFTYIAATFVTKDQKKNYHGLMAIAKDKKRIWYAKVIVATLYLLVVNMIFFMMMIIGSKVLGLYIMPTRKGFTGSLLLFMTFAWQMPLFMYVGQKVGVFLSILISVVCNMIIACICALESYWWIPFAIPARLMCPAIGVLPNGLLVEEAGKRFASRDVILPGVIITVILYVLISWLTAQGFSRKEV</sequence>
<protein>
    <submittedName>
        <fullName evidence="2">Lantibiotic immunity ABC transporter MutE/EpiE family permease subunit</fullName>
    </submittedName>
</protein>
<dbReference type="NCBIfam" id="TIGR03732">
    <property type="entry name" value="lanti_perm_MutE"/>
    <property type="match status" value="1"/>
</dbReference>
<proteinExistence type="predicted"/>
<feature type="transmembrane region" description="Helical" evidence="1">
    <location>
        <begin position="88"/>
        <end position="112"/>
    </location>
</feature>
<feature type="transmembrane region" description="Helical" evidence="1">
    <location>
        <begin position="20"/>
        <end position="42"/>
    </location>
</feature>
<feature type="transmembrane region" description="Helical" evidence="1">
    <location>
        <begin position="214"/>
        <end position="234"/>
    </location>
</feature>
<evidence type="ECO:0000313" key="3">
    <source>
        <dbReference type="Proteomes" id="UP000824229"/>
    </source>
</evidence>
<comment type="caution">
    <text evidence="2">The sequence shown here is derived from an EMBL/GenBank/DDBJ whole genome shotgun (WGS) entry which is preliminary data.</text>
</comment>
<dbReference type="CDD" id="cd21807">
    <property type="entry name" value="ABC-2_lan_permease_MutE_EpiE-like"/>
    <property type="match status" value="1"/>
</dbReference>
<feature type="transmembrane region" description="Helical" evidence="1">
    <location>
        <begin position="155"/>
        <end position="178"/>
    </location>
</feature>
<dbReference type="Proteomes" id="UP000824229">
    <property type="component" value="Unassembled WGS sequence"/>
</dbReference>
<name>A0A9E2NK40_9FIRM</name>